<gene>
    <name evidence="5" type="ORF">LAME_0B05556G</name>
</gene>
<feature type="compositionally biased region" description="Gly residues" evidence="4">
    <location>
        <begin position="284"/>
        <end position="304"/>
    </location>
</feature>
<dbReference type="PROSITE" id="PS50294">
    <property type="entry name" value="WD_REPEATS_REGION"/>
    <property type="match status" value="1"/>
</dbReference>
<dbReference type="PROSITE" id="PS00678">
    <property type="entry name" value="WD_REPEATS_1"/>
    <property type="match status" value="2"/>
</dbReference>
<keyword evidence="6" id="KW-1185">Reference proteome</keyword>
<name>A0A1G4IVQ9_9SACH</name>
<feature type="region of interest" description="Disordered" evidence="4">
    <location>
        <begin position="264"/>
        <end position="320"/>
    </location>
</feature>
<protein>
    <submittedName>
        <fullName evidence="5">LAME_0B05556g1_1</fullName>
    </submittedName>
</protein>
<keyword evidence="2" id="KW-0677">Repeat</keyword>
<dbReference type="Proteomes" id="UP000191144">
    <property type="component" value="Chromosome B"/>
</dbReference>
<feature type="repeat" description="WD" evidence="3">
    <location>
        <begin position="173"/>
        <end position="215"/>
    </location>
</feature>
<feature type="repeat" description="WD" evidence="3">
    <location>
        <begin position="217"/>
        <end position="253"/>
    </location>
</feature>
<evidence type="ECO:0000313" key="5">
    <source>
        <dbReference type="EMBL" id="SCU81075.1"/>
    </source>
</evidence>
<dbReference type="InterPro" id="IPR019775">
    <property type="entry name" value="WD40_repeat_CS"/>
</dbReference>
<feature type="repeat" description="WD" evidence="3">
    <location>
        <begin position="354"/>
        <end position="396"/>
    </location>
</feature>
<evidence type="ECO:0000256" key="4">
    <source>
        <dbReference type="SAM" id="MobiDB-lite"/>
    </source>
</evidence>
<evidence type="ECO:0000256" key="2">
    <source>
        <dbReference type="ARBA" id="ARBA00022737"/>
    </source>
</evidence>
<dbReference type="OrthoDB" id="1284551at2759"/>
<sequence length="456" mass="49629">MDNYRAGKRSSISFGSFQRPMVNFSQNDLSYYSPRQMYAAQQPPVQQTPMAFYPCRYETAFPLYALDWSPEDYVAVGSYREDSYNKLQILHSSDVISWDKVGEAGTIFPVSKVQWCPNGISQQLATSSDSLRLWTFSDFVLEEQLNLSLQRYNKTNGNGSGSACAGNQGSTAALGQLPPVSSFHWNSTDPNLIISSSIDTTCTVWDLQSSNYVKTQLIAHDSEVFDVKFLTQSTQLFASCGGDGSVRVFDLRSLAHSTIIYEPASSTRSHSREHGTGIASENGRGSGSGSISGSGSGSAHGSGSAGSSADPGRNALLRLEPSPFDPNVVATFAQDSTSVLILDMRYPGAPVWTLDGHSAAVNQIQWHPSRHNVLISGGDDCQALVWDINTQQASSSAATASTASTRWNNGKTSAHSIEIPQQAYDDTNYEINNLVWRPEGDWFGCNMGRQFQAVRV</sequence>
<dbReference type="InterPro" id="IPR045159">
    <property type="entry name" value="DCAF7-like"/>
</dbReference>
<dbReference type="EMBL" id="LT598478">
    <property type="protein sequence ID" value="SCU81075.1"/>
    <property type="molecule type" value="Genomic_DNA"/>
</dbReference>
<evidence type="ECO:0000313" key="6">
    <source>
        <dbReference type="Proteomes" id="UP000191144"/>
    </source>
</evidence>
<accession>A0A1G4IVQ9</accession>
<keyword evidence="1 3" id="KW-0853">WD repeat</keyword>
<reference evidence="6" key="1">
    <citation type="submission" date="2016-03" db="EMBL/GenBank/DDBJ databases">
        <authorList>
            <person name="Devillers Hugo."/>
        </authorList>
    </citation>
    <scope>NUCLEOTIDE SEQUENCE [LARGE SCALE GENOMIC DNA]</scope>
</reference>
<dbReference type="Pfam" id="PF00400">
    <property type="entry name" value="WD40"/>
    <property type="match status" value="3"/>
</dbReference>
<organism evidence="5 6">
    <name type="scientific">Lachancea meyersii CBS 8951</name>
    <dbReference type="NCBI Taxonomy" id="1266667"/>
    <lineage>
        <taxon>Eukaryota</taxon>
        <taxon>Fungi</taxon>
        <taxon>Dikarya</taxon>
        <taxon>Ascomycota</taxon>
        <taxon>Saccharomycotina</taxon>
        <taxon>Saccharomycetes</taxon>
        <taxon>Saccharomycetales</taxon>
        <taxon>Saccharomycetaceae</taxon>
        <taxon>Lachancea</taxon>
    </lineage>
</organism>
<dbReference type="PROSITE" id="PS50082">
    <property type="entry name" value="WD_REPEATS_2"/>
    <property type="match status" value="3"/>
</dbReference>
<dbReference type="SUPFAM" id="SSF50978">
    <property type="entry name" value="WD40 repeat-like"/>
    <property type="match status" value="1"/>
</dbReference>
<evidence type="ECO:0000256" key="1">
    <source>
        <dbReference type="ARBA" id="ARBA00022574"/>
    </source>
</evidence>
<dbReference type="InterPro" id="IPR001680">
    <property type="entry name" value="WD40_rpt"/>
</dbReference>
<dbReference type="SMART" id="SM00320">
    <property type="entry name" value="WD40"/>
    <property type="match status" value="4"/>
</dbReference>
<dbReference type="AlphaFoldDB" id="A0A1G4IVQ9"/>
<proteinExistence type="predicted"/>
<dbReference type="Gene3D" id="2.130.10.10">
    <property type="entry name" value="YVTN repeat-like/Quinoprotein amine dehydrogenase"/>
    <property type="match status" value="2"/>
</dbReference>
<dbReference type="InterPro" id="IPR015943">
    <property type="entry name" value="WD40/YVTN_repeat-like_dom_sf"/>
</dbReference>
<dbReference type="PANTHER" id="PTHR19919">
    <property type="entry name" value="WD REPEAT CONTAINING PROTEIN"/>
    <property type="match status" value="1"/>
</dbReference>
<evidence type="ECO:0000256" key="3">
    <source>
        <dbReference type="PROSITE-ProRule" id="PRU00221"/>
    </source>
</evidence>
<dbReference type="InterPro" id="IPR036322">
    <property type="entry name" value="WD40_repeat_dom_sf"/>
</dbReference>